<sequence>MSRARRSQRLRSTSGVRSATVERGLVAAVGVMGLVAGGTALLVGRGLFGAFRAQRPIADPLALEWLRTHPTAAISAAIALGVLLLALGIGGLLVALRPQQHPDLTFVDDNHDRLVVTSAAIAEAVRSDAERIPGVHRVRAMLVGERRRPTLRLVVALREGTDVRGVWSDLEHRVLVRARDSLGLTTLASVVHLELDTARASRVR</sequence>
<evidence type="ECO:0000313" key="2">
    <source>
        <dbReference type="EMBL" id="AOS64889.1"/>
    </source>
</evidence>
<keyword evidence="3" id="KW-1185">Reference proteome</keyword>
<evidence type="ECO:0000313" key="3">
    <source>
        <dbReference type="Proteomes" id="UP000095210"/>
    </source>
</evidence>
<protein>
    <recommendedName>
        <fullName evidence="4">Alkaline shock response membrane anchor protein AmaP</fullName>
    </recommendedName>
</protein>
<dbReference type="RefSeq" id="WP_069851235.1">
    <property type="nucleotide sequence ID" value="NZ_CP014859.1"/>
</dbReference>
<reference evidence="3" key="1">
    <citation type="submission" date="2016-03" db="EMBL/GenBank/DDBJ databases">
        <title>Complete genome sequence of the type strain Actinoalloteichus hymeniacidonis DSM 45092.</title>
        <authorList>
            <person name="Schaffert L."/>
            <person name="Albersmeier A."/>
            <person name="Winkler A."/>
            <person name="Kalinowski J."/>
            <person name="Zotchev S."/>
            <person name="Ruckert C."/>
        </authorList>
    </citation>
    <scope>NUCLEOTIDE SEQUENCE [LARGE SCALE GENOMIC DNA]</scope>
    <source>
        <strain evidence="3">HPA177(T) (DSM 45092(T))</strain>
    </source>
</reference>
<organism evidence="2 3">
    <name type="scientific">Actinoalloteichus hymeniacidonis</name>
    <dbReference type="NCBI Taxonomy" id="340345"/>
    <lineage>
        <taxon>Bacteria</taxon>
        <taxon>Bacillati</taxon>
        <taxon>Actinomycetota</taxon>
        <taxon>Actinomycetes</taxon>
        <taxon>Pseudonocardiales</taxon>
        <taxon>Pseudonocardiaceae</taxon>
        <taxon>Actinoalloteichus</taxon>
    </lineage>
</organism>
<dbReference type="AlphaFoldDB" id="A0AAC9MZV7"/>
<keyword evidence="1" id="KW-1133">Transmembrane helix</keyword>
<feature type="transmembrane region" description="Helical" evidence="1">
    <location>
        <begin position="72"/>
        <end position="96"/>
    </location>
</feature>
<accession>A0AAC9MZV7</accession>
<dbReference type="KEGG" id="ahm:TL08_20490"/>
<dbReference type="Proteomes" id="UP000095210">
    <property type="component" value="Chromosome"/>
</dbReference>
<feature type="transmembrane region" description="Helical" evidence="1">
    <location>
        <begin position="21"/>
        <end position="43"/>
    </location>
</feature>
<name>A0AAC9MZV7_9PSEU</name>
<dbReference type="EMBL" id="CP014859">
    <property type="protein sequence ID" value="AOS64889.1"/>
    <property type="molecule type" value="Genomic_DNA"/>
</dbReference>
<proteinExistence type="predicted"/>
<evidence type="ECO:0008006" key="4">
    <source>
        <dbReference type="Google" id="ProtNLM"/>
    </source>
</evidence>
<keyword evidence="1" id="KW-0812">Transmembrane</keyword>
<evidence type="ECO:0000256" key="1">
    <source>
        <dbReference type="SAM" id="Phobius"/>
    </source>
</evidence>
<keyword evidence="1" id="KW-0472">Membrane</keyword>
<gene>
    <name evidence="2" type="ORF">TL08_20490</name>
</gene>